<gene>
    <name evidence="2" type="ORF">GALL_297820</name>
</gene>
<dbReference type="GO" id="GO:0008168">
    <property type="term" value="F:methyltransferase activity"/>
    <property type="evidence" value="ECO:0007669"/>
    <property type="project" value="UniProtKB-KW"/>
</dbReference>
<name>A0A1J5QXB4_9ZZZZ</name>
<accession>A0A1J5QXB4</accession>
<feature type="domain" description="Methyltransferase" evidence="1">
    <location>
        <begin position="46"/>
        <end position="136"/>
    </location>
</feature>
<proteinExistence type="predicted"/>
<dbReference type="AlphaFoldDB" id="A0A1J5QXB4"/>
<dbReference type="CDD" id="cd02440">
    <property type="entry name" value="AdoMet_MTases"/>
    <property type="match status" value="1"/>
</dbReference>
<keyword evidence="2" id="KW-0489">Methyltransferase</keyword>
<dbReference type="SUPFAM" id="SSF53335">
    <property type="entry name" value="S-adenosyl-L-methionine-dependent methyltransferases"/>
    <property type="match status" value="1"/>
</dbReference>
<dbReference type="InterPro" id="IPR041698">
    <property type="entry name" value="Methyltransf_25"/>
</dbReference>
<keyword evidence="2" id="KW-0808">Transferase</keyword>
<dbReference type="EC" id="2.1.1.-" evidence="2"/>
<protein>
    <submittedName>
        <fullName evidence="2">Putative S-adenosylmethionine-dependent methyltransferase</fullName>
        <ecNumber evidence="2">2.1.1.-</ecNumber>
    </submittedName>
</protein>
<evidence type="ECO:0000313" key="2">
    <source>
        <dbReference type="EMBL" id="OIQ88345.1"/>
    </source>
</evidence>
<dbReference type="Gene3D" id="3.40.50.150">
    <property type="entry name" value="Vaccinia Virus protein VP39"/>
    <property type="match status" value="1"/>
</dbReference>
<organism evidence="2">
    <name type="scientific">mine drainage metagenome</name>
    <dbReference type="NCBI Taxonomy" id="410659"/>
    <lineage>
        <taxon>unclassified sequences</taxon>
        <taxon>metagenomes</taxon>
        <taxon>ecological metagenomes</taxon>
    </lineage>
</organism>
<dbReference type="InterPro" id="IPR029063">
    <property type="entry name" value="SAM-dependent_MTases_sf"/>
</dbReference>
<sequence length="225" mass="25386">MSQDDIFFACEGDAWFRRNKAALGNHVDWPSRMFDMLGNRAEILDVAELGCANGWRLNGLANKTKGRLVGVDASKEAILDGSLRYPRLQLHHGLLTNLPIEGEFDLVIVNFVFHWIDRSTLATSLAEVDRVTRDGGFLILGDFLPNFSQRVPYHHLSEKSVYTYKQDYACLFLALGTYREVARITFNHDHPSPTIKSSPSEQRAVCVVLQKSLQGYYHDISHSSG</sequence>
<dbReference type="EMBL" id="MLJW01000376">
    <property type="protein sequence ID" value="OIQ88345.1"/>
    <property type="molecule type" value="Genomic_DNA"/>
</dbReference>
<dbReference type="GO" id="GO:0032259">
    <property type="term" value="P:methylation"/>
    <property type="evidence" value="ECO:0007669"/>
    <property type="project" value="UniProtKB-KW"/>
</dbReference>
<dbReference type="Pfam" id="PF13649">
    <property type="entry name" value="Methyltransf_25"/>
    <property type="match status" value="1"/>
</dbReference>
<reference evidence="2" key="1">
    <citation type="submission" date="2016-10" db="EMBL/GenBank/DDBJ databases">
        <title>Sequence of Gallionella enrichment culture.</title>
        <authorList>
            <person name="Poehlein A."/>
            <person name="Muehling M."/>
            <person name="Daniel R."/>
        </authorList>
    </citation>
    <scope>NUCLEOTIDE SEQUENCE</scope>
</reference>
<comment type="caution">
    <text evidence="2">The sequence shown here is derived from an EMBL/GenBank/DDBJ whole genome shotgun (WGS) entry which is preliminary data.</text>
</comment>
<evidence type="ECO:0000259" key="1">
    <source>
        <dbReference type="Pfam" id="PF13649"/>
    </source>
</evidence>